<evidence type="ECO:0000313" key="1">
    <source>
        <dbReference type="EMBL" id="ONH94270.1"/>
    </source>
</evidence>
<organism evidence="1 2">
    <name type="scientific">Prunus persica</name>
    <name type="common">Peach</name>
    <name type="synonym">Amygdalus persica</name>
    <dbReference type="NCBI Taxonomy" id="3760"/>
    <lineage>
        <taxon>Eukaryota</taxon>
        <taxon>Viridiplantae</taxon>
        <taxon>Streptophyta</taxon>
        <taxon>Embryophyta</taxon>
        <taxon>Tracheophyta</taxon>
        <taxon>Spermatophyta</taxon>
        <taxon>Magnoliopsida</taxon>
        <taxon>eudicotyledons</taxon>
        <taxon>Gunneridae</taxon>
        <taxon>Pentapetalae</taxon>
        <taxon>rosids</taxon>
        <taxon>fabids</taxon>
        <taxon>Rosales</taxon>
        <taxon>Rosaceae</taxon>
        <taxon>Amygdaloideae</taxon>
        <taxon>Amygdaleae</taxon>
        <taxon>Prunus</taxon>
    </lineage>
</organism>
<dbReference type="AlphaFoldDB" id="A0A251N4I4"/>
<protein>
    <submittedName>
        <fullName evidence="1">Uncharacterized protein</fullName>
    </submittedName>
</protein>
<gene>
    <name evidence="1" type="ORF">PRUPE_7G006900</name>
</gene>
<dbReference type="Gramene" id="ONH94270">
    <property type="protein sequence ID" value="ONH94270"/>
    <property type="gene ID" value="PRUPE_7G006900"/>
</dbReference>
<dbReference type="EMBL" id="CM007657">
    <property type="protein sequence ID" value="ONH94270.1"/>
    <property type="molecule type" value="Genomic_DNA"/>
</dbReference>
<dbReference type="Proteomes" id="UP000006882">
    <property type="component" value="Chromosome G7"/>
</dbReference>
<sequence length="83" mass="9727">MMIPSLFPNIFLGPILSYFILKIQNTQNPLSLIEKNAQNFQKQAKLSQHKLLKTKLYIPYSKNPSIINNRNSIKIFTQKKKKH</sequence>
<keyword evidence="2" id="KW-1185">Reference proteome</keyword>
<accession>A0A251N4I4</accession>
<evidence type="ECO:0000313" key="2">
    <source>
        <dbReference type="Proteomes" id="UP000006882"/>
    </source>
</evidence>
<reference evidence="1 2" key="1">
    <citation type="journal article" date="2013" name="Nat. Genet.">
        <title>The high-quality draft genome of peach (Prunus persica) identifies unique patterns of genetic diversity, domestication and genome evolution.</title>
        <authorList>
            <consortium name="International Peach Genome Initiative"/>
            <person name="Verde I."/>
            <person name="Abbott A.G."/>
            <person name="Scalabrin S."/>
            <person name="Jung S."/>
            <person name="Shu S."/>
            <person name="Marroni F."/>
            <person name="Zhebentyayeva T."/>
            <person name="Dettori M.T."/>
            <person name="Grimwood J."/>
            <person name="Cattonaro F."/>
            <person name="Zuccolo A."/>
            <person name="Rossini L."/>
            <person name="Jenkins J."/>
            <person name="Vendramin E."/>
            <person name="Meisel L.A."/>
            <person name="Decroocq V."/>
            <person name="Sosinski B."/>
            <person name="Prochnik S."/>
            <person name="Mitros T."/>
            <person name="Policriti A."/>
            <person name="Cipriani G."/>
            <person name="Dondini L."/>
            <person name="Ficklin S."/>
            <person name="Goodstein D.M."/>
            <person name="Xuan P."/>
            <person name="Del Fabbro C."/>
            <person name="Aramini V."/>
            <person name="Copetti D."/>
            <person name="Gonzalez S."/>
            <person name="Horner D.S."/>
            <person name="Falchi R."/>
            <person name="Lucas S."/>
            <person name="Mica E."/>
            <person name="Maldonado J."/>
            <person name="Lazzari B."/>
            <person name="Bielenberg D."/>
            <person name="Pirona R."/>
            <person name="Miculan M."/>
            <person name="Barakat A."/>
            <person name="Testolin R."/>
            <person name="Stella A."/>
            <person name="Tartarini S."/>
            <person name="Tonutti P."/>
            <person name="Arus P."/>
            <person name="Orellana A."/>
            <person name="Wells C."/>
            <person name="Main D."/>
            <person name="Vizzotto G."/>
            <person name="Silva H."/>
            <person name="Salamini F."/>
            <person name="Schmutz J."/>
            <person name="Morgante M."/>
            <person name="Rokhsar D.S."/>
        </authorList>
    </citation>
    <scope>NUCLEOTIDE SEQUENCE [LARGE SCALE GENOMIC DNA]</scope>
    <source>
        <strain evidence="2">cv. Nemared</strain>
    </source>
</reference>
<proteinExistence type="predicted"/>
<name>A0A251N4I4_PRUPE</name>